<dbReference type="EMBL" id="UINC01075496">
    <property type="protein sequence ID" value="SVC13733.1"/>
    <property type="molecule type" value="Genomic_DNA"/>
</dbReference>
<sequence length="70" mass="7714">MSTKHGMPKVGRRNARKITRTESELTGLPRWVEMYTSPATGQVSFKNADISGGARAVGSIRNKLNKFYSA</sequence>
<feature type="compositionally biased region" description="Basic residues" evidence="1">
    <location>
        <begin position="1"/>
        <end position="18"/>
    </location>
</feature>
<accession>A0A382JR94</accession>
<proteinExistence type="predicted"/>
<gene>
    <name evidence="2" type="ORF">METZ01_LOCUS266587</name>
</gene>
<feature type="region of interest" description="Disordered" evidence="1">
    <location>
        <begin position="1"/>
        <end position="22"/>
    </location>
</feature>
<organism evidence="2">
    <name type="scientific">marine metagenome</name>
    <dbReference type="NCBI Taxonomy" id="408172"/>
    <lineage>
        <taxon>unclassified sequences</taxon>
        <taxon>metagenomes</taxon>
        <taxon>ecological metagenomes</taxon>
    </lineage>
</organism>
<evidence type="ECO:0000256" key="1">
    <source>
        <dbReference type="SAM" id="MobiDB-lite"/>
    </source>
</evidence>
<reference evidence="2" key="1">
    <citation type="submission" date="2018-05" db="EMBL/GenBank/DDBJ databases">
        <authorList>
            <person name="Lanie J.A."/>
            <person name="Ng W.-L."/>
            <person name="Kazmierczak K.M."/>
            <person name="Andrzejewski T.M."/>
            <person name="Davidsen T.M."/>
            <person name="Wayne K.J."/>
            <person name="Tettelin H."/>
            <person name="Glass J.I."/>
            <person name="Rusch D."/>
            <person name="Podicherti R."/>
            <person name="Tsui H.-C.T."/>
            <person name="Winkler M.E."/>
        </authorList>
    </citation>
    <scope>NUCLEOTIDE SEQUENCE</scope>
</reference>
<evidence type="ECO:0000313" key="2">
    <source>
        <dbReference type="EMBL" id="SVC13733.1"/>
    </source>
</evidence>
<name>A0A382JR94_9ZZZZ</name>
<dbReference type="AlphaFoldDB" id="A0A382JR94"/>
<protein>
    <submittedName>
        <fullName evidence="2">Uncharacterized protein</fullName>
    </submittedName>
</protein>